<name>A0A9D3X6P4_9SAUR</name>
<evidence type="ECO:0000313" key="3">
    <source>
        <dbReference type="Proteomes" id="UP000827986"/>
    </source>
</evidence>
<comment type="caution">
    <text evidence="2">The sequence shown here is derived from an EMBL/GenBank/DDBJ whole genome shotgun (WGS) entry which is preliminary data.</text>
</comment>
<keyword evidence="1" id="KW-1133">Transmembrane helix</keyword>
<protein>
    <submittedName>
        <fullName evidence="2">Uncharacterized protein</fullName>
    </submittedName>
</protein>
<dbReference type="AlphaFoldDB" id="A0A9D3X6P4"/>
<sequence>MEPAAAKEKRRRQPVPAAVAAARFSRPEMLPLPPGNRPRSQARRRRELLLAQLCLAGSLTLLLASLSRWAGQSGYDVLSYPVETYDKWSGRRLLQATEDNATEIPEETENRYVKNCTEPGSFQTVVTK</sequence>
<evidence type="ECO:0000313" key="2">
    <source>
        <dbReference type="EMBL" id="KAH1173873.1"/>
    </source>
</evidence>
<organism evidence="2 3">
    <name type="scientific">Mauremys mutica</name>
    <name type="common">yellowpond turtle</name>
    <dbReference type="NCBI Taxonomy" id="74926"/>
    <lineage>
        <taxon>Eukaryota</taxon>
        <taxon>Metazoa</taxon>
        <taxon>Chordata</taxon>
        <taxon>Craniata</taxon>
        <taxon>Vertebrata</taxon>
        <taxon>Euteleostomi</taxon>
        <taxon>Archelosauria</taxon>
        <taxon>Testudinata</taxon>
        <taxon>Testudines</taxon>
        <taxon>Cryptodira</taxon>
        <taxon>Durocryptodira</taxon>
        <taxon>Testudinoidea</taxon>
        <taxon>Geoemydidae</taxon>
        <taxon>Geoemydinae</taxon>
        <taxon>Mauremys</taxon>
    </lineage>
</organism>
<feature type="transmembrane region" description="Helical" evidence="1">
    <location>
        <begin position="48"/>
        <end position="70"/>
    </location>
</feature>
<accession>A0A9D3X6P4</accession>
<proteinExistence type="predicted"/>
<dbReference type="Proteomes" id="UP000827986">
    <property type="component" value="Unassembled WGS sequence"/>
</dbReference>
<evidence type="ECO:0000256" key="1">
    <source>
        <dbReference type="SAM" id="Phobius"/>
    </source>
</evidence>
<keyword evidence="3" id="KW-1185">Reference proteome</keyword>
<reference evidence="2" key="1">
    <citation type="submission" date="2021-09" db="EMBL/GenBank/DDBJ databases">
        <title>The genome of Mauremys mutica provides insights into the evolution of semi-aquatic lifestyle.</title>
        <authorList>
            <person name="Gong S."/>
            <person name="Gao Y."/>
        </authorList>
    </citation>
    <scope>NUCLEOTIDE SEQUENCE</scope>
    <source>
        <strain evidence="2">MM-2020</strain>
        <tissue evidence="2">Muscle</tissue>
    </source>
</reference>
<keyword evidence="1" id="KW-0812">Transmembrane</keyword>
<dbReference type="EMBL" id="JAHDVG010000482">
    <property type="protein sequence ID" value="KAH1173873.1"/>
    <property type="molecule type" value="Genomic_DNA"/>
</dbReference>
<gene>
    <name evidence="2" type="ORF">KIL84_017712</name>
</gene>
<keyword evidence="1" id="KW-0472">Membrane</keyword>